<protein>
    <recommendedName>
        <fullName evidence="6">Synembryn</fullName>
    </recommendedName>
    <alternativeName>
        <fullName evidence="6">Protein Ric-8</fullName>
    </alternativeName>
</protein>
<reference evidence="7 8" key="1">
    <citation type="submission" date="2013-11" db="EMBL/GenBank/DDBJ databases">
        <title>The Damaraland mole rat (Fukomys damarensis) genome and evolution of African mole rats.</title>
        <authorList>
            <person name="Gladyshev V.N."/>
            <person name="Fang X."/>
        </authorList>
    </citation>
    <scope>NUCLEOTIDE SEQUENCE [LARGE SCALE GENOMIC DNA]</scope>
    <source>
        <tissue evidence="7">Liver</tissue>
    </source>
</reference>
<comment type="similarity">
    <text evidence="2 6">Belongs to the synembryn family.</text>
</comment>
<dbReference type="InterPro" id="IPR008376">
    <property type="entry name" value="Chaperone_Ric-8_A/B"/>
</dbReference>
<evidence type="ECO:0000313" key="8">
    <source>
        <dbReference type="Proteomes" id="UP000028990"/>
    </source>
</evidence>
<dbReference type="GO" id="GO:0007186">
    <property type="term" value="P:G protein-coupled receptor signaling pathway"/>
    <property type="evidence" value="ECO:0007669"/>
    <property type="project" value="TreeGrafter"/>
</dbReference>
<dbReference type="PANTHER" id="PTHR12425:SF2">
    <property type="entry name" value="SYNEMBRYN-B"/>
    <property type="match status" value="1"/>
</dbReference>
<gene>
    <name evidence="7" type="ORF">H920_10988</name>
</gene>
<dbReference type="PRINTS" id="PR01802">
    <property type="entry name" value="SYNEMBRYN"/>
</dbReference>
<accession>A0A091DAT4</accession>
<dbReference type="GO" id="GO:0001965">
    <property type="term" value="F:G-protein alpha-subunit binding"/>
    <property type="evidence" value="ECO:0007669"/>
    <property type="project" value="UniProtKB-UniRule"/>
</dbReference>
<evidence type="ECO:0000256" key="3">
    <source>
        <dbReference type="ARBA" id="ARBA00022490"/>
    </source>
</evidence>
<keyword evidence="3 6" id="KW-0963">Cytoplasm</keyword>
<name>A0A091DAT4_FUKDA</name>
<dbReference type="GO" id="GO:0005085">
    <property type="term" value="F:guanyl-nucleotide exchange factor activity"/>
    <property type="evidence" value="ECO:0007669"/>
    <property type="project" value="UniProtKB-UniRule"/>
</dbReference>
<sequence>MVFSLCHQVLPPLRDVTNRPEVGSTVRNKLVRLMTHVDLGVKQIAAEFLFVLCKERDNQEKNQHVVIQEFLSNSISCDSRNTTGLPVYPLDVINLITGHLEEPMPNPIDEMTEEQKEYEAMKLVNMLDKLSREELLKPMGLKPDGTITPLEEALNQYSVIEETSSDTD</sequence>
<dbReference type="GO" id="GO:0005938">
    <property type="term" value="C:cell cortex"/>
    <property type="evidence" value="ECO:0007669"/>
    <property type="project" value="UniProtKB-SubCell"/>
</dbReference>
<comment type="subcellular location">
    <subcellularLocation>
        <location evidence="1">Cytoplasm</location>
        <location evidence="1">Cell cortex</location>
    </subcellularLocation>
</comment>
<dbReference type="AlphaFoldDB" id="A0A091DAT4"/>
<evidence type="ECO:0000313" key="7">
    <source>
        <dbReference type="EMBL" id="KFO27603.1"/>
    </source>
</evidence>
<evidence type="ECO:0000256" key="4">
    <source>
        <dbReference type="ARBA" id="ARBA00022658"/>
    </source>
</evidence>
<evidence type="ECO:0000256" key="5">
    <source>
        <dbReference type="ARBA" id="ARBA00023186"/>
    </source>
</evidence>
<keyword evidence="4 6" id="KW-0344">Guanine-nucleotide releasing factor</keyword>
<evidence type="ECO:0000256" key="6">
    <source>
        <dbReference type="RuleBase" id="RU369048"/>
    </source>
</evidence>
<proteinExistence type="inferred from homology"/>
<organism evidence="7 8">
    <name type="scientific">Fukomys damarensis</name>
    <name type="common">Damaraland mole rat</name>
    <name type="synonym">Cryptomys damarensis</name>
    <dbReference type="NCBI Taxonomy" id="885580"/>
    <lineage>
        <taxon>Eukaryota</taxon>
        <taxon>Metazoa</taxon>
        <taxon>Chordata</taxon>
        <taxon>Craniata</taxon>
        <taxon>Vertebrata</taxon>
        <taxon>Euteleostomi</taxon>
        <taxon>Mammalia</taxon>
        <taxon>Eutheria</taxon>
        <taxon>Euarchontoglires</taxon>
        <taxon>Glires</taxon>
        <taxon>Rodentia</taxon>
        <taxon>Hystricomorpha</taxon>
        <taxon>Bathyergidae</taxon>
        <taxon>Fukomys</taxon>
    </lineage>
</organism>
<keyword evidence="8" id="KW-1185">Reference proteome</keyword>
<dbReference type="Pfam" id="PF10165">
    <property type="entry name" value="Ric8"/>
    <property type="match status" value="2"/>
</dbReference>
<comment type="function">
    <text evidence="6">Chaperone that specifically binds and folds nascent G alpha proteins prior to G protein heterotrimer formation. Also acts as a guanine nucleotide exchange factor (GEF) for G alpha proteins by stimulating exchange of bound GDP for free GTP.</text>
</comment>
<dbReference type="GO" id="GO:0005886">
    <property type="term" value="C:plasma membrane"/>
    <property type="evidence" value="ECO:0007669"/>
    <property type="project" value="TreeGrafter"/>
</dbReference>
<keyword evidence="5" id="KW-0143">Chaperone</keyword>
<evidence type="ECO:0000256" key="1">
    <source>
        <dbReference type="ARBA" id="ARBA00004544"/>
    </source>
</evidence>
<dbReference type="EMBL" id="KN122888">
    <property type="protein sequence ID" value="KFO27603.1"/>
    <property type="molecule type" value="Genomic_DNA"/>
</dbReference>
<comment type="subunit">
    <text evidence="6">Interacts with some GDP-bound G alpha proteins. Does not interact with G-alpha proteins when they are in complex with subunits beta and gamma.</text>
</comment>
<dbReference type="Proteomes" id="UP000028990">
    <property type="component" value="Unassembled WGS sequence"/>
</dbReference>
<dbReference type="InterPro" id="IPR019318">
    <property type="entry name" value="Gua_nucleotide_exch_fac_Ric8"/>
</dbReference>
<evidence type="ECO:0000256" key="2">
    <source>
        <dbReference type="ARBA" id="ARBA00009049"/>
    </source>
</evidence>
<dbReference type="PANTHER" id="PTHR12425">
    <property type="entry name" value="SYNEMBRYN"/>
    <property type="match status" value="1"/>
</dbReference>